<dbReference type="AlphaFoldDB" id="A0AAD6Z0H1"/>
<reference evidence="2" key="1">
    <citation type="submission" date="2023-03" db="EMBL/GenBank/DDBJ databases">
        <title>Massive genome expansion in bonnet fungi (Mycena s.s.) driven by repeated elements and novel gene families across ecological guilds.</title>
        <authorList>
            <consortium name="Lawrence Berkeley National Laboratory"/>
            <person name="Harder C.B."/>
            <person name="Miyauchi S."/>
            <person name="Viragh M."/>
            <person name="Kuo A."/>
            <person name="Thoen E."/>
            <person name="Andreopoulos B."/>
            <person name="Lu D."/>
            <person name="Skrede I."/>
            <person name="Drula E."/>
            <person name="Henrissat B."/>
            <person name="Morin E."/>
            <person name="Kohler A."/>
            <person name="Barry K."/>
            <person name="LaButti K."/>
            <person name="Morin E."/>
            <person name="Salamov A."/>
            <person name="Lipzen A."/>
            <person name="Mereny Z."/>
            <person name="Hegedus B."/>
            <person name="Baldrian P."/>
            <person name="Stursova M."/>
            <person name="Weitz H."/>
            <person name="Taylor A."/>
            <person name="Grigoriev I.V."/>
            <person name="Nagy L.G."/>
            <person name="Martin F."/>
            <person name="Kauserud H."/>
        </authorList>
    </citation>
    <scope>NUCLEOTIDE SEQUENCE</scope>
    <source>
        <strain evidence="2">CBHHK002</strain>
    </source>
</reference>
<evidence type="ECO:0000313" key="2">
    <source>
        <dbReference type="EMBL" id="KAJ7302658.1"/>
    </source>
</evidence>
<evidence type="ECO:0000256" key="1">
    <source>
        <dbReference type="SAM" id="MobiDB-lite"/>
    </source>
</evidence>
<evidence type="ECO:0008006" key="4">
    <source>
        <dbReference type="Google" id="ProtNLM"/>
    </source>
</evidence>
<dbReference type="InterPro" id="IPR032675">
    <property type="entry name" value="LRR_dom_sf"/>
</dbReference>
<organism evidence="2 3">
    <name type="scientific">Mycena albidolilacea</name>
    <dbReference type="NCBI Taxonomy" id="1033008"/>
    <lineage>
        <taxon>Eukaryota</taxon>
        <taxon>Fungi</taxon>
        <taxon>Dikarya</taxon>
        <taxon>Basidiomycota</taxon>
        <taxon>Agaricomycotina</taxon>
        <taxon>Agaricomycetes</taxon>
        <taxon>Agaricomycetidae</taxon>
        <taxon>Agaricales</taxon>
        <taxon>Marasmiineae</taxon>
        <taxon>Mycenaceae</taxon>
        <taxon>Mycena</taxon>
    </lineage>
</organism>
<proteinExistence type="predicted"/>
<comment type="caution">
    <text evidence="2">The sequence shown here is derived from an EMBL/GenBank/DDBJ whole genome shotgun (WGS) entry which is preliminary data.</text>
</comment>
<gene>
    <name evidence="2" type="ORF">DFH08DRAFT_71592</name>
</gene>
<dbReference type="Proteomes" id="UP001218218">
    <property type="component" value="Unassembled WGS sequence"/>
</dbReference>
<keyword evidence="3" id="KW-1185">Reference proteome</keyword>
<name>A0AAD6Z0H1_9AGAR</name>
<dbReference type="Gene3D" id="3.80.10.10">
    <property type="entry name" value="Ribonuclease Inhibitor"/>
    <property type="match status" value="1"/>
</dbReference>
<dbReference type="SUPFAM" id="SSF52047">
    <property type="entry name" value="RNI-like"/>
    <property type="match status" value="1"/>
</dbReference>
<feature type="compositionally biased region" description="Acidic residues" evidence="1">
    <location>
        <begin position="369"/>
        <end position="383"/>
    </location>
</feature>
<feature type="region of interest" description="Disordered" evidence="1">
    <location>
        <begin position="357"/>
        <end position="400"/>
    </location>
</feature>
<evidence type="ECO:0000313" key="3">
    <source>
        <dbReference type="Proteomes" id="UP001218218"/>
    </source>
</evidence>
<protein>
    <recommendedName>
        <fullName evidence="4">F-box domain-containing protein</fullName>
    </recommendedName>
</protein>
<dbReference type="Gene3D" id="1.20.1280.50">
    <property type="match status" value="1"/>
</dbReference>
<dbReference type="EMBL" id="JARIHO010000113">
    <property type="protein sequence ID" value="KAJ7302658.1"/>
    <property type="molecule type" value="Genomic_DNA"/>
</dbReference>
<accession>A0AAD6Z0H1</accession>
<sequence>MLDDLKADRSRLAYLAAQILDLERSLSALRAEQTLAQGRLDAYKYPILTLPNEITSEIFIHFLPIYPAPPPLIGIHSPTFLTRICRTWREIALATPQLWRSIGISGMLFRYRGERRISEAWANRSKTCPLSININDRSDIGPTLLAGIIPHRARWEHLRLLVPPHSLAAMNGPMPLLRHLDLDIAGASASAGNNVLTFHGVPLLRTVILQGGYVLSRVTLPWEQLTSLTLKHLKPSACAPILQQARNLVHCDLQVWNISGLDDYQGPDIVLPYLESLVLGFLSVRKPTTDFIHTFMVPALRTLELPENCLGPYPVVSLESFILKSGCTLQKLRILQGNLERENSYPLAFPSIPDFSFTRSDDERLSETNDNDESTDDDEDSEIESGSHSSHAESDSESEL</sequence>